<proteinExistence type="inferred from homology"/>
<sequence>MKTVKTYSSTEILRILKKNGWTIKNQEGSHAQLTHPVKSGKVTVPHPRKDLDPKTVRSIFKQAGILMKE</sequence>
<dbReference type="AlphaFoldDB" id="A5D3R3"/>
<dbReference type="GO" id="GO:0003729">
    <property type="term" value="F:mRNA binding"/>
    <property type="evidence" value="ECO:0007669"/>
    <property type="project" value="InterPro"/>
</dbReference>
<keyword evidence="9" id="KW-1185">Reference proteome</keyword>
<dbReference type="Gene3D" id="3.30.920.30">
    <property type="entry name" value="Hypothetical protein"/>
    <property type="match status" value="1"/>
</dbReference>
<dbReference type="Pfam" id="PF07927">
    <property type="entry name" value="HicA_toxin"/>
    <property type="match status" value="1"/>
</dbReference>
<keyword evidence="5" id="KW-0378">Hydrolase</keyword>
<name>A5D3R3_PELTS</name>
<dbReference type="InterPro" id="IPR038570">
    <property type="entry name" value="HicA_sf"/>
</dbReference>
<keyword evidence="7" id="KW-0346">Stress response</keyword>
<keyword evidence="4" id="KW-0255">Endonuclease</keyword>
<dbReference type="HOGENOM" id="CLU_164851_4_2_9"/>
<evidence type="ECO:0000256" key="7">
    <source>
        <dbReference type="ARBA" id="ARBA00023016"/>
    </source>
</evidence>
<dbReference type="InterPro" id="IPR012933">
    <property type="entry name" value="HicA_mRNA_interferase"/>
</dbReference>
<dbReference type="KEGG" id="pth:PTH_0936"/>
<keyword evidence="6" id="KW-0694">RNA-binding</keyword>
<dbReference type="GO" id="GO:0016787">
    <property type="term" value="F:hydrolase activity"/>
    <property type="evidence" value="ECO:0007669"/>
    <property type="project" value="UniProtKB-KW"/>
</dbReference>
<protein>
    <submittedName>
        <fullName evidence="8">Predicted periplasmic or secreted lipoprotein</fullName>
    </submittedName>
</protein>
<dbReference type="EMBL" id="AP009389">
    <property type="protein sequence ID" value="BAF59117.1"/>
    <property type="molecule type" value="Genomic_DNA"/>
</dbReference>
<dbReference type="GO" id="GO:0004519">
    <property type="term" value="F:endonuclease activity"/>
    <property type="evidence" value="ECO:0007669"/>
    <property type="project" value="UniProtKB-KW"/>
</dbReference>
<evidence type="ECO:0000256" key="4">
    <source>
        <dbReference type="ARBA" id="ARBA00022759"/>
    </source>
</evidence>
<comment type="similarity">
    <text evidence="1">Belongs to the HicA mRNA interferase family.</text>
</comment>
<organism evidence="8 9">
    <name type="scientific">Pelotomaculum thermopropionicum (strain DSM 13744 / JCM 10971 / SI)</name>
    <dbReference type="NCBI Taxonomy" id="370438"/>
    <lineage>
        <taxon>Bacteria</taxon>
        <taxon>Bacillati</taxon>
        <taxon>Bacillota</taxon>
        <taxon>Clostridia</taxon>
        <taxon>Eubacteriales</taxon>
        <taxon>Desulfotomaculaceae</taxon>
        <taxon>Pelotomaculum</taxon>
    </lineage>
</organism>
<evidence type="ECO:0000256" key="3">
    <source>
        <dbReference type="ARBA" id="ARBA00022722"/>
    </source>
</evidence>
<keyword evidence="2" id="KW-1277">Toxin-antitoxin system</keyword>
<evidence type="ECO:0000313" key="9">
    <source>
        <dbReference type="Proteomes" id="UP000006556"/>
    </source>
</evidence>
<keyword evidence="3" id="KW-0540">Nuclease</keyword>
<dbReference type="eggNOG" id="COG1724">
    <property type="taxonomic scope" value="Bacteria"/>
</dbReference>
<reference evidence="9" key="1">
    <citation type="journal article" date="2008" name="Genome Res.">
        <title>The genome of Pelotomaculum thermopropionicum reveals niche-associated evolution in anaerobic microbiota.</title>
        <authorList>
            <person name="Kosaka T."/>
            <person name="Kato S."/>
            <person name="Shimoyama T."/>
            <person name="Ishii S."/>
            <person name="Abe T."/>
            <person name="Watanabe K."/>
        </authorList>
    </citation>
    <scope>NUCLEOTIDE SEQUENCE [LARGE SCALE GENOMIC DNA]</scope>
    <source>
        <strain evidence="9">DSM 13744 / JCM 10971 / SI</strain>
    </source>
</reference>
<accession>A5D3R3</accession>
<keyword evidence="8" id="KW-0449">Lipoprotein</keyword>
<dbReference type="STRING" id="370438.PTH_0936"/>
<evidence type="ECO:0000313" key="8">
    <source>
        <dbReference type="EMBL" id="BAF59117.1"/>
    </source>
</evidence>
<dbReference type="SUPFAM" id="SSF54786">
    <property type="entry name" value="YcfA/nrd intein domain"/>
    <property type="match status" value="1"/>
</dbReference>
<evidence type="ECO:0000256" key="1">
    <source>
        <dbReference type="ARBA" id="ARBA00006620"/>
    </source>
</evidence>
<evidence type="ECO:0000256" key="5">
    <source>
        <dbReference type="ARBA" id="ARBA00022801"/>
    </source>
</evidence>
<gene>
    <name evidence="8" type="ordered locus">PTH_0936</name>
</gene>
<evidence type="ECO:0000256" key="6">
    <source>
        <dbReference type="ARBA" id="ARBA00022884"/>
    </source>
</evidence>
<evidence type="ECO:0000256" key="2">
    <source>
        <dbReference type="ARBA" id="ARBA00022649"/>
    </source>
</evidence>
<dbReference type="Proteomes" id="UP000006556">
    <property type="component" value="Chromosome"/>
</dbReference>